<dbReference type="InterPro" id="IPR032710">
    <property type="entry name" value="NTF2-like_dom_sf"/>
</dbReference>
<protein>
    <submittedName>
        <fullName evidence="2">Uncharacterized protein</fullName>
    </submittedName>
</protein>
<dbReference type="Pfam" id="PF12893">
    <property type="entry name" value="Lumazine_bd_2"/>
    <property type="match status" value="1"/>
</dbReference>
<accession>A0A0L8AKD3</accession>
<reference evidence="3" key="1">
    <citation type="submission" date="2014-11" db="EMBL/GenBank/DDBJ databases">
        <title>Genome sequencing of Roseivirga sp. D-25.</title>
        <authorList>
            <person name="Selvaratnam C."/>
            <person name="Thevarajoo S."/>
            <person name="Goh K.M."/>
            <person name="Eee R."/>
            <person name="Chan K.-G."/>
            <person name="Chong C.S."/>
        </authorList>
    </citation>
    <scope>NUCLEOTIDE SEQUENCE [LARGE SCALE GENOMIC DNA]</scope>
    <source>
        <strain evidence="3">D-25</strain>
    </source>
</reference>
<dbReference type="SUPFAM" id="SSF54427">
    <property type="entry name" value="NTF2-like"/>
    <property type="match status" value="1"/>
</dbReference>
<sequence length="154" mass="17536">MKKGHYILVIFCLLGFSSFVFIHHEAKNKAEEEAIKDLVLKSYVHGAFNELDAEAMKKGFHEDFAIYSAKGESISKYPIAVWADGVAKRKANNYDTKDPKNKWEHKFASVDVTGGAAQVKIELFNQGKQVYTDYLSLLKFESGWRIVAKVYNQH</sequence>
<name>A0A0L8AKD3_9BACT</name>
<dbReference type="RefSeq" id="WP_053223813.1">
    <property type="nucleotide sequence ID" value="NZ_JSVA01000010.1"/>
</dbReference>
<keyword evidence="1" id="KW-0472">Membrane</keyword>
<dbReference type="OrthoDB" id="8445243at2"/>
<evidence type="ECO:0000313" key="3">
    <source>
        <dbReference type="Proteomes" id="UP000036908"/>
    </source>
</evidence>
<dbReference type="AlphaFoldDB" id="A0A0L8AKD3"/>
<dbReference type="Gene3D" id="3.10.450.50">
    <property type="match status" value="1"/>
</dbReference>
<feature type="transmembrane region" description="Helical" evidence="1">
    <location>
        <begin position="6"/>
        <end position="22"/>
    </location>
</feature>
<dbReference type="InterPro" id="IPR039437">
    <property type="entry name" value="FrzH/put_lumazine-bd"/>
</dbReference>
<gene>
    <name evidence="2" type="ORF">OB69_11240</name>
</gene>
<evidence type="ECO:0000313" key="2">
    <source>
        <dbReference type="EMBL" id="KOF02854.1"/>
    </source>
</evidence>
<organism evidence="2 3">
    <name type="scientific">Roseivirga seohaensis subsp. aquiponti</name>
    <dbReference type="NCBI Taxonomy" id="1566026"/>
    <lineage>
        <taxon>Bacteria</taxon>
        <taxon>Pseudomonadati</taxon>
        <taxon>Bacteroidota</taxon>
        <taxon>Cytophagia</taxon>
        <taxon>Cytophagales</taxon>
        <taxon>Roseivirgaceae</taxon>
        <taxon>Roseivirga</taxon>
    </lineage>
</organism>
<dbReference type="Proteomes" id="UP000036908">
    <property type="component" value="Unassembled WGS sequence"/>
</dbReference>
<evidence type="ECO:0000256" key="1">
    <source>
        <dbReference type="SAM" id="Phobius"/>
    </source>
</evidence>
<keyword evidence="1" id="KW-0812">Transmembrane</keyword>
<keyword evidence="1" id="KW-1133">Transmembrane helix</keyword>
<keyword evidence="3" id="KW-1185">Reference proteome</keyword>
<proteinExistence type="predicted"/>
<comment type="caution">
    <text evidence="2">The sequence shown here is derived from an EMBL/GenBank/DDBJ whole genome shotgun (WGS) entry which is preliminary data.</text>
</comment>
<dbReference type="EMBL" id="JSVA01000010">
    <property type="protein sequence ID" value="KOF02854.1"/>
    <property type="molecule type" value="Genomic_DNA"/>
</dbReference>
<dbReference type="PATRIC" id="fig|1566026.4.peg.534"/>